<dbReference type="SUPFAM" id="SSF50386">
    <property type="entry name" value="STI-like"/>
    <property type="match status" value="1"/>
</dbReference>
<reference evidence="2 3" key="1">
    <citation type="submission" date="2021-05" db="EMBL/GenBank/DDBJ databases">
        <title>Genome Assembly of Synthetic Allotetraploid Brassica napus Reveals Homoeologous Exchanges between Subgenomes.</title>
        <authorList>
            <person name="Davis J.T."/>
        </authorList>
    </citation>
    <scope>NUCLEOTIDE SEQUENCE [LARGE SCALE GENOMIC DNA]</scope>
    <source>
        <strain evidence="3">cv. Da-Ae</strain>
        <tissue evidence="2">Seedling</tissue>
    </source>
</reference>
<evidence type="ECO:0000313" key="2">
    <source>
        <dbReference type="EMBL" id="KAH0897786.1"/>
    </source>
</evidence>
<feature type="transmembrane region" description="Helical" evidence="1">
    <location>
        <begin position="54"/>
        <end position="73"/>
    </location>
</feature>
<gene>
    <name evidence="2" type="ORF">HID58_047354</name>
</gene>
<feature type="non-terminal residue" evidence="2">
    <location>
        <position position="1"/>
    </location>
</feature>
<keyword evidence="1" id="KW-0812">Transmembrane</keyword>
<dbReference type="PROSITE" id="PS00283">
    <property type="entry name" value="SOYBEAN_KUNITZ"/>
    <property type="match status" value="1"/>
</dbReference>
<keyword evidence="1" id="KW-0472">Membrane</keyword>
<dbReference type="InterPro" id="IPR011065">
    <property type="entry name" value="Kunitz_inhibitor_STI-like_sf"/>
</dbReference>
<keyword evidence="3" id="KW-1185">Reference proteome</keyword>
<protein>
    <submittedName>
        <fullName evidence="2">Uncharacterized protein</fullName>
    </submittedName>
</protein>
<sequence length="132" mass="15064">WNKEKDRRLHKASVYEAVCACIHDRINTDHMSSHFFHPITLKANQLHKLKRMNFMFYFLLALTTVLAVTASPGQPVLDINGDIISDGSYYVIPLNYGTKGGGLTLSPRENFRGQQGHSRKILKLENMYILSE</sequence>
<dbReference type="Proteomes" id="UP000824890">
    <property type="component" value="Unassembled WGS sequence"/>
</dbReference>
<evidence type="ECO:0000256" key="1">
    <source>
        <dbReference type="SAM" id="Phobius"/>
    </source>
</evidence>
<name>A0ABQ8B0G9_BRANA</name>
<accession>A0ABQ8B0G9</accession>
<proteinExistence type="predicted"/>
<evidence type="ECO:0000313" key="3">
    <source>
        <dbReference type="Proteomes" id="UP000824890"/>
    </source>
</evidence>
<dbReference type="Gene3D" id="2.80.10.50">
    <property type="match status" value="1"/>
</dbReference>
<organism evidence="2 3">
    <name type="scientific">Brassica napus</name>
    <name type="common">Rape</name>
    <dbReference type="NCBI Taxonomy" id="3708"/>
    <lineage>
        <taxon>Eukaryota</taxon>
        <taxon>Viridiplantae</taxon>
        <taxon>Streptophyta</taxon>
        <taxon>Embryophyta</taxon>
        <taxon>Tracheophyta</taxon>
        <taxon>Spermatophyta</taxon>
        <taxon>Magnoliopsida</taxon>
        <taxon>eudicotyledons</taxon>
        <taxon>Gunneridae</taxon>
        <taxon>Pentapetalae</taxon>
        <taxon>rosids</taxon>
        <taxon>malvids</taxon>
        <taxon>Brassicales</taxon>
        <taxon>Brassicaceae</taxon>
        <taxon>Brassiceae</taxon>
        <taxon>Brassica</taxon>
    </lineage>
</organism>
<dbReference type="EMBL" id="JAGKQM010000012">
    <property type="protein sequence ID" value="KAH0897786.1"/>
    <property type="molecule type" value="Genomic_DNA"/>
</dbReference>
<keyword evidence="1" id="KW-1133">Transmembrane helix</keyword>
<dbReference type="InterPro" id="IPR002160">
    <property type="entry name" value="Prot_inh_Kunz-lg"/>
</dbReference>
<comment type="caution">
    <text evidence="2">The sequence shown here is derived from an EMBL/GenBank/DDBJ whole genome shotgun (WGS) entry which is preliminary data.</text>
</comment>